<dbReference type="OrthoDB" id="6269092at2759"/>
<dbReference type="EMBL" id="LN902841">
    <property type="protein sequence ID" value="CDS40486.1"/>
    <property type="molecule type" value="Genomic_DNA"/>
</dbReference>
<keyword evidence="1" id="KW-0812">Transmembrane</keyword>
<feature type="transmembrane region" description="Helical" evidence="1">
    <location>
        <begin position="6"/>
        <end position="25"/>
    </location>
</feature>
<protein>
    <submittedName>
        <fullName evidence="2">Cupredoxin</fullName>
    </submittedName>
</protein>
<organism evidence="2 3">
    <name type="scientific">Echinococcus multilocularis</name>
    <name type="common">Fox tapeworm</name>
    <dbReference type="NCBI Taxonomy" id="6211"/>
    <lineage>
        <taxon>Eukaryota</taxon>
        <taxon>Metazoa</taxon>
        <taxon>Spiralia</taxon>
        <taxon>Lophotrochozoa</taxon>
        <taxon>Platyhelminthes</taxon>
        <taxon>Cestoda</taxon>
        <taxon>Eucestoda</taxon>
        <taxon>Cyclophyllidea</taxon>
        <taxon>Taeniidae</taxon>
        <taxon>Echinococcus</taxon>
    </lineage>
</organism>
<dbReference type="SUPFAM" id="SSF49503">
    <property type="entry name" value="Cupredoxins"/>
    <property type="match status" value="1"/>
</dbReference>
<evidence type="ECO:0000313" key="3">
    <source>
        <dbReference type="Proteomes" id="UP000017246"/>
    </source>
</evidence>
<dbReference type="Proteomes" id="UP000017246">
    <property type="component" value="Unassembled WGS sequence"/>
</dbReference>
<reference evidence="2" key="1">
    <citation type="journal article" date="2013" name="Nature">
        <title>The genomes of four tapeworm species reveal adaptations to parasitism.</title>
        <authorList>
            <person name="Tsai I.J."/>
            <person name="Zarowiecki M."/>
            <person name="Holroyd N."/>
            <person name="Garciarrubio A."/>
            <person name="Sanchez-Flores A."/>
            <person name="Brooks K.L."/>
            <person name="Tracey A."/>
            <person name="Bobes R.J."/>
            <person name="Fragoso G."/>
            <person name="Sciutto E."/>
            <person name="Aslett M."/>
            <person name="Beasley H."/>
            <person name="Bennett H.M."/>
            <person name="Cai J."/>
            <person name="Camicia F."/>
            <person name="Clark R."/>
            <person name="Cucher M."/>
            <person name="De Silva N."/>
            <person name="Day T.A."/>
            <person name="Deplazes P."/>
            <person name="Estrada K."/>
            <person name="Fernandez C."/>
            <person name="Holland P.W."/>
            <person name="Hou J."/>
            <person name="Hu S."/>
            <person name="Huckvale T."/>
            <person name="Hung S.S."/>
            <person name="Kamenetzky L."/>
            <person name="Keane J.A."/>
            <person name="Kiss F."/>
            <person name="Koziol U."/>
            <person name="Lambert O."/>
            <person name="Liu K."/>
            <person name="Luo X."/>
            <person name="Luo Y."/>
            <person name="Macchiaroli N."/>
            <person name="Nichol S."/>
            <person name="Paps J."/>
            <person name="Parkinson J."/>
            <person name="Pouchkina-Stantcheva N."/>
            <person name="Riddiford N."/>
            <person name="Rosenzvit M."/>
            <person name="Salinas G."/>
            <person name="Wasmuth J.D."/>
            <person name="Zamanian M."/>
            <person name="Zheng Y."/>
            <person name="Cai X."/>
            <person name="Soberon X."/>
            <person name="Olson P.D."/>
            <person name="Laclette J.P."/>
            <person name="Brehm K."/>
            <person name="Berriman M."/>
            <person name="Garciarrubio A."/>
            <person name="Bobes R.J."/>
            <person name="Fragoso G."/>
            <person name="Sanchez-Flores A."/>
            <person name="Estrada K."/>
            <person name="Cevallos M.A."/>
            <person name="Morett E."/>
            <person name="Gonzalez V."/>
            <person name="Portillo T."/>
            <person name="Ochoa-Leyva A."/>
            <person name="Jose M.V."/>
            <person name="Sciutto E."/>
            <person name="Landa A."/>
            <person name="Jimenez L."/>
            <person name="Valdes V."/>
            <person name="Carrero J.C."/>
            <person name="Larralde C."/>
            <person name="Morales-Montor J."/>
            <person name="Limon-Lason J."/>
            <person name="Soberon X."/>
            <person name="Laclette J.P."/>
        </authorList>
    </citation>
    <scope>NUCLEOTIDE SEQUENCE [LARGE SCALE GENOMIC DNA]</scope>
</reference>
<dbReference type="Gene3D" id="2.60.40.420">
    <property type="entry name" value="Cupredoxins - blue copper proteins"/>
    <property type="match status" value="1"/>
</dbReference>
<evidence type="ECO:0000313" key="2">
    <source>
        <dbReference type="EMBL" id="CDS40486.1"/>
    </source>
</evidence>
<accession>A0A068YDU7</accession>
<keyword evidence="1" id="KW-0472">Membrane</keyword>
<keyword evidence="3" id="KW-1185">Reference proteome</keyword>
<gene>
    <name evidence="2" type="ORF">EmuJ_000807200</name>
</gene>
<reference evidence="2" key="2">
    <citation type="submission" date="2015-11" db="EMBL/GenBank/DDBJ databases">
        <authorList>
            <person name="Zhang Y."/>
            <person name="Guo Z."/>
        </authorList>
    </citation>
    <scope>NUCLEOTIDE SEQUENCE</scope>
</reference>
<proteinExistence type="predicted"/>
<dbReference type="InterPro" id="IPR008972">
    <property type="entry name" value="Cupredoxin"/>
</dbReference>
<evidence type="ECO:0000256" key="1">
    <source>
        <dbReference type="SAM" id="Phobius"/>
    </source>
</evidence>
<dbReference type="AlphaFoldDB" id="A0A068YDU7"/>
<sequence>MTTSKLTTYSIIISGIIIMLFTNFCTNAKTHLIYWNPLNIIFRVKPAVVLHVEQRDRVIFVCPKDEYFILWTYKKHAFDNCSNPIDNGNTVNILYRCSFRDPINTAVPKGVNISEMNIWLPQLPVTNRSFAATASTSLAFRRARLPSVARQPRGPAKRSAGRVEGETFTLLINEFAWSTGTPSFQKNRPVYFTAQPKICLEENMRLTIVQGEIARYRDDAVPQRGLALKIFVLQIYEAKSQEPISHPAPIFTLIQYVHKKLPEKSKAKIARLWDSSMKKPQNTCTLHMYNWAENYVHRVKQVFIWEHSWQQLSALFPVPPFLKHKVTFGSFQESNMVKNAKTSSTPSCKRPQIRQWFDLIRCAVLAFSASCHLHD</sequence>
<keyword evidence="1" id="KW-1133">Transmembrane helix</keyword>
<name>A0A068YDU7_ECHMU</name>